<dbReference type="Pfam" id="PF13920">
    <property type="entry name" value="zf-C3HC4_3"/>
    <property type="match status" value="1"/>
</dbReference>
<keyword evidence="1" id="KW-0479">Metal-binding</keyword>
<dbReference type="InterPro" id="IPR001841">
    <property type="entry name" value="Znf_RING"/>
</dbReference>
<feature type="domain" description="RING-type" evidence="3">
    <location>
        <begin position="259"/>
        <end position="298"/>
    </location>
</feature>
<accession>A0ABR2HWN2</accession>
<reference evidence="4 5" key="1">
    <citation type="submission" date="2024-04" db="EMBL/GenBank/DDBJ databases">
        <title>Tritrichomonas musculus Genome.</title>
        <authorList>
            <person name="Alves-Ferreira E."/>
            <person name="Grigg M."/>
            <person name="Lorenzi H."/>
            <person name="Galac M."/>
        </authorList>
    </citation>
    <scope>NUCLEOTIDE SEQUENCE [LARGE SCALE GENOMIC DNA]</scope>
    <source>
        <strain evidence="4 5">EAF2021</strain>
    </source>
</reference>
<keyword evidence="1" id="KW-0863">Zinc-finger</keyword>
<evidence type="ECO:0000256" key="1">
    <source>
        <dbReference type="PROSITE-ProRule" id="PRU00175"/>
    </source>
</evidence>
<feature type="compositionally biased region" description="Low complexity" evidence="2">
    <location>
        <begin position="58"/>
        <end position="68"/>
    </location>
</feature>
<dbReference type="EMBL" id="JAPFFF010000021">
    <property type="protein sequence ID" value="KAK8853922.1"/>
    <property type="molecule type" value="Genomic_DNA"/>
</dbReference>
<organism evidence="4 5">
    <name type="scientific">Tritrichomonas musculus</name>
    <dbReference type="NCBI Taxonomy" id="1915356"/>
    <lineage>
        <taxon>Eukaryota</taxon>
        <taxon>Metamonada</taxon>
        <taxon>Parabasalia</taxon>
        <taxon>Tritrichomonadida</taxon>
        <taxon>Tritrichomonadidae</taxon>
        <taxon>Tritrichomonas</taxon>
    </lineage>
</organism>
<evidence type="ECO:0000313" key="4">
    <source>
        <dbReference type="EMBL" id="KAK8853922.1"/>
    </source>
</evidence>
<proteinExistence type="predicted"/>
<feature type="region of interest" description="Disordered" evidence="2">
    <location>
        <begin position="217"/>
        <end position="251"/>
    </location>
</feature>
<evidence type="ECO:0000259" key="3">
    <source>
        <dbReference type="PROSITE" id="PS50089"/>
    </source>
</evidence>
<evidence type="ECO:0000256" key="2">
    <source>
        <dbReference type="SAM" id="MobiDB-lite"/>
    </source>
</evidence>
<keyword evidence="1" id="KW-0862">Zinc</keyword>
<dbReference type="PROSITE" id="PS50089">
    <property type="entry name" value="ZF_RING_2"/>
    <property type="match status" value="1"/>
</dbReference>
<evidence type="ECO:0000313" key="5">
    <source>
        <dbReference type="Proteomes" id="UP001470230"/>
    </source>
</evidence>
<dbReference type="Gene3D" id="3.30.40.10">
    <property type="entry name" value="Zinc/RING finger domain, C3HC4 (zinc finger)"/>
    <property type="match status" value="1"/>
</dbReference>
<protein>
    <recommendedName>
        <fullName evidence="3">RING-type domain-containing protein</fullName>
    </recommendedName>
</protein>
<dbReference type="Proteomes" id="UP001470230">
    <property type="component" value="Unassembled WGS sequence"/>
</dbReference>
<feature type="compositionally biased region" description="Basic and acidic residues" evidence="2">
    <location>
        <begin position="241"/>
        <end position="251"/>
    </location>
</feature>
<feature type="compositionally biased region" description="Polar residues" evidence="2">
    <location>
        <begin position="217"/>
        <end position="240"/>
    </location>
</feature>
<dbReference type="SUPFAM" id="SSF57850">
    <property type="entry name" value="RING/U-box"/>
    <property type="match status" value="1"/>
</dbReference>
<gene>
    <name evidence="4" type="ORF">M9Y10_016468</name>
</gene>
<feature type="region of interest" description="Disordered" evidence="2">
    <location>
        <begin position="48"/>
        <end position="68"/>
    </location>
</feature>
<feature type="compositionally biased region" description="Polar residues" evidence="2">
    <location>
        <begin position="1"/>
        <end position="24"/>
    </location>
</feature>
<keyword evidence="5" id="KW-1185">Reference proteome</keyword>
<sequence>MGNNSSNAQSPLSTTVRSNNSYFGSSPEVGEASDRDLASTIRDLNLERLYSRSPNMRPTQETQEPPQQLKAVISFTNPTIKIVDKNIQIYDLCFELHSEAPGRLVIISNGEINSLNFEITKNEPNQKIRLSLPLPLLSNFNVELHPDLEHAKTQLDAGFQFVPKHEFIFQISQSESDFQIILKEQRLHTADDKILSIPINSAIPIENCFDYDNIMKNTQTPSNNDPSNSLIEFDNSTADSKTPDNPDVSNKENKRNIPCLVCLQKEADTAIADCGHLVVCDDCLCKRALRLHHCPICNKPTSF</sequence>
<dbReference type="InterPro" id="IPR013083">
    <property type="entry name" value="Znf_RING/FYVE/PHD"/>
</dbReference>
<comment type="caution">
    <text evidence="4">The sequence shown here is derived from an EMBL/GenBank/DDBJ whole genome shotgun (WGS) entry which is preliminary data.</text>
</comment>
<feature type="region of interest" description="Disordered" evidence="2">
    <location>
        <begin position="1"/>
        <end position="35"/>
    </location>
</feature>
<name>A0ABR2HWN2_9EUKA</name>